<evidence type="ECO:0000313" key="1">
    <source>
        <dbReference type="EMBL" id="KAL3831029.1"/>
    </source>
</evidence>
<comment type="caution">
    <text evidence="1">The sequence shown here is derived from an EMBL/GenBank/DDBJ whole genome shotgun (WGS) entry which is preliminary data.</text>
</comment>
<dbReference type="AlphaFoldDB" id="A0ABD3T2A1"/>
<sequence length="72" mass="8297">MILQVLHQCHSSSKCVGFFKSLKAKLESCFYIFPSSCNCGIYIFTAHLRQHSFENSTRQVADRHSPLMEFLP</sequence>
<keyword evidence="2" id="KW-1185">Reference proteome</keyword>
<organism evidence="1 2">
    <name type="scientific">Penstemon smallii</name>
    <dbReference type="NCBI Taxonomy" id="265156"/>
    <lineage>
        <taxon>Eukaryota</taxon>
        <taxon>Viridiplantae</taxon>
        <taxon>Streptophyta</taxon>
        <taxon>Embryophyta</taxon>
        <taxon>Tracheophyta</taxon>
        <taxon>Spermatophyta</taxon>
        <taxon>Magnoliopsida</taxon>
        <taxon>eudicotyledons</taxon>
        <taxon>Gunneridae</taxon>
        <taxon>Pentapetalae</taxon>
        <taxon>asterids</taxon>
        <taxon>lamiids</taxon>
        <taxon>Lamiales</taxon>
        <taxon>Plantaginaceae</taxon>
        <taxon>Cheloneae</taxon>
        <taxon>Penstemon</taxon>
    </lineage>
</organism>
<evidence type="ECO:0000313" key="2">
    <source>
        <dbReference type="Proteomes" id="UP001634393"/>
    </source>
</evidence>
<proteinExistence type="predicted"/>
<name>A0ABD3T2A1_9LAMI</name>
<reference evidence="1 2" key="1">
    <citation type="submission" date="2024-12" db="EMBL/GenBank/DDBJ databases">
        <title>The unique morphological basis and parallel evolutionary history of personate flowers in Penstemon.</title>
        <authorList>
            <person name="Depatie T.H."/>
            <person name="Wessinger C.A."/>
        </authorList>
    </citation>
    <scope>NUCLEOTIDE SEQUENCE [LARGE SCALE GENOMIC DNA]</scope>
    <source>
        <strain evidence="1">WTNN_2</strain>
        <tissue evidence="1">Leaf</tissue>
    </source>
</reference>
<dbReference type="Proteomes" id="UP001634393">
    <property type="component" value="Unassembled WGS sequence"/>
</dbReference>
<dbReference type="EMBL" id="JBJXBP010000005">
    <property type="protein sequence ID" value="KAL3831029.1"/>
    <property type="molecule type" value="Genomic_DNA"/>
</dbReference>
<protein>
    <submittedName>
        <fullName evidence="1">Uncharacterized protein</fullName>
    </submittedName>
</protein>
<gene>
    <name evidence="1" type="ORF">ACJIZ3_019831</name>
</gene>
<accession>A0ABD3T2A1</accession>